<organism evidence="1 2">
    <name type="scientific">Wenjunlia tyrosinilytica</name>
    <dbReference type="NCBI Taxonomy" id="1544741"/>
    <lineage>
        <taxon>Bacteria</taxon>
        <taxon>Bacillati</taxon>
        <taxon>Actinomycetota</taxon>
        <taxon>Actinomycetes</taxon>
        <taxon>Kitasatosporales</taxon>
        <taxon>Streptomycetaceae</taxon>
        <taxon>Wenjunlia</taxon>
    </lineage>
</organism>
<reference evidence="1" key="1">
    <citation type="journal article" date="2014" name="Int. J. Syst. Evol. Microbiol.">
        <title>Complete genome sequence of Corynebacterium casei LMG S-19264T (=DSM 44701T), isolated from a smear-ripened cheese.</title>
        <authorList>
            <consortium name="US DOE Joint Genome Institute (JGI-PGF)"/>
            <person name="Walter F."/>
            <person name="Albersmeier A."/>
            <person name="Kalinowski J."/>
            <person name="Ruckert C."/>
        </authorList>
    </citation>
    <scope>NUCLEOTIDE SEQUENCE</scope>
    <source>
        <strain evidence="1">CGMCC 4.7201</strain>
    </source>
</reference>
<gene>
    <name evidence="1" type="ORF">GCM10012280_48050</name>
</gene>
<evidence type="ECO:0000313" key="1">
    <source>
        <dbReference type="EMBL" id="GGO94069.1"/>
    </source>
</evidence>
<reference evidence="1" key="2">
    <citation type="submission" date="2020-09" db="EMBL/GenBank/DDBJ databases">
        <authorList>
            <person name="Sun Q."/>
            <person name="Zhou Y."/>
        </authorList>
    </citation>
    <scope>NUCLEOTIDE SEQUENCE</scope>
    <source>
        <strain evidence="1">CGMCC 4.7201</strain>
    </source>
</reference>
<dbReference type="Proteomes" id="UP000641932">
    <property type="component" value="Unassembled WGS sequence"/>
</dbReference>
<evidence type="ECO:0000313" key="2">
    <source>
        <dbReference type="Proteomes" id="UP000641932"/>
    </source>
</evidence>
<dbReference type="AlphaFoldDB" id="A0A917ZWJ8"/>
<comment type="caution">
    <text evidence="1">The sequence shown here is derived from an EMBL/GenBank/DDBJ whole genome shotgun (WGS) entry which is preliminary data.</text>
</comment>
<accession>A0A917ZWJ8</accession>
<sequence length="99" mass="10400">MTVPGRRGAPRSTWTVPRCAAVHVNRMASARTARTVGPAGGAETPTGVRTSVWTGGPSCVAAVLLLTAALPKLLSYDARTDEHAERLRAFRAADTDRTG</sequence>
<dbReference type="EMBL" id="BMMS01000022">
    <property type="protein sequence ID" value="GGO94069.1"/>
    <property type="molecule type" value="Genomic_DNA"/>
</dbReference>
<keyword evidence="2" id="KW-1185">Reference proteome</keyword>
<proteinExistence type="predicted"/>
<protein>
    <submittedName>
        <fullName evidence="1">Uncharacterized protein</fullName>
    </submittedName>
</protein>
<name>A0A917ZWJ8_9ACTN</name>